<feature type="domain" description="HAMP" evidence="7">
    <location>
        <begin position="213"/>
        <end position="266"/>
    </location>
</feature>
<reference evidence="8 9" key="1">
    <citation type="journal article" date="2011" name="J. Bacteriol.">
        <title>Complete genome sequence of Polymorphum gilvum SL003B-26A1T, a crude oil-degrading bacterium from oil-polluted saline soil.</title>
        <authorList>
            <person name="Li S.G."/>
            <person name="Tang Y.Q."/>
            <person name="Nie Y."/>
            <person name="Cai M."/>
            <person name="Wu X.L."/>
        </authorList>
    </citation>
    <scope>NUCLEOTIDE SEQUENCE [LARGE SCALE GENOMIC DNA]</scope>
    <source>
        <strain evidence="9">LMG 25793 / CGMCC 1.9160 / SL003B-26A1</strain>
    </source>
</reference>
<evidence type="ECO:0000313" key="8">
    <source>
        <dbReference type="EMBL" id="ADZ72141.1"/>
    </source>
</evidence>
<keyword evidence="9" id="KW-1185">Reference proteome</keyword>
<dbReference type="SMART" id="SM00283">
    <property type="entry name" value="MA"/>
    <property type="match status" value="1"/>
</dbReference>
<dbReference type="PANTHER" id="PTHR32089:SF112">
    <property type="entry name" value="LYSOZYME-LIKE PROTEIN-RELATED"/>
    <property type="match status" value="1"/>
</dbReference>
<dbReference type="PROSITE" id="PS50111">
    <property type="entry name" value="CHEMOTAXIS_TRANSDUC_2"/>
    <property type="match status" value="1"/>
</dbReference>
<dbReference type="eggNOG" id="COG5278">
    <property type="taxonomic scope" value="Bacteria"/>
</dbReference>
<dbReference type="Proteomes" id="UP000008130">
    <property type="component" value="Chromosome"/>
</dbReference>
<evidence type="ECO:0000256" key="4">
    <source>
        <dbReference type="SAM" id="Coils"/>
    </source>
</evidence>
<sequence>MTMFANLSVTKKGAFAFLGLALIGAVAGFSTYQKTVATAAAVYEVEAITSIAGDTETLESTILEQALAVKNFLLTGNRDWVDRVEALTADIDAKMTDLSAKIAKDAPDQAAKAGAIRASWTAWLETYASKQITLMRVPETVDLARAMELTSEGSTLMDGIVAANAALHRDLADMSAKLIALEQSQLAQAQTIALGSAVLITAFAALFGFLNYRLISKPLARLAVVVRALADGKIDEEVDFGTRTDEIGRMGSALGVFRSNLIRTRELEAETERQRQLTAEQRRVEMDTVANNFEETVLSITEQMITGLDSLNGTASTLAQIATGTTEQAVAVSSASEHTTNNVNTVASATEELSASIAEINEQVHSASKVAADAEHEVDRSNQAVAKLQGVVAKIGDVTSLITDIAEQTNLLALNATIEAARAGEAGRGFAVVASEVKALAEQTAKATEEIDLQISEMKLAASESIHATASVAEMVRKISERTAAMAAATEEQNAATNEIARNVAEAASGTQNVTSAIGTVSDSANQTGSLSQEMRSAIHELHERSTRMRQAMNEFLQKVRAA</sequence>
<dbReference type="Pfam" id="PF00015">
    <property type="entry name" value="MCPsignal"/>
    <property type="match status" value="1"/>
</dbReference>
<dbReference type="GO" id="GO:0006935">
    <property type="term" value="P:chemotaxis"/>
    <property type="evidence" value="ECO:0007669"/>
    <property type="project" value="InterPro"/>
</dbReference>
<keyword evidence="5" id="KW-0472">Membrane</keyword>
<proteinExistence type="inferred from homology"/>
<dbReference type="Gene3D" id="1.10.287.950">
    <property type="entry name" value="Methyl-accepting chemotaxis protein"/>
    <property type="match status" value="1"/>
</dbReference>
<evidence type="ECO:0000313" key="9">
    <source>
        <dbReference type="Proteomes" id="UP000008130"/>
    </source>
</evidence>
<accession>F2J2W7</accession>
<dbReference type="PANTHER" id="PTHR32089">
    <property type="entry name" value="METHYL-ACCEPTING CHEMOTAXIS PROTEIN MCPB"/>
    <property type="match status" value="1"/>
</dbReference>
<dbReference type="EMBL" id="CP002568">
    <property type="protein sequence ID" value="ADZ72141.1"/>
    <property type="molecule type" value="Genomic_DNA"/>
</dbReference>
<dbReference type="GO" id="GO:0004888">
    <property type="term" value="F:transmembrane signaling receptor activity"/>
    <property type="evidence" value="ECO:0007669"/>
    <property type="project" value="InterPro"/>
</dbReference>
<dbReference type="PROSITE" id="PS50885">
    <property type="entry name" value="HAMP"/>
    <property type="match status" value="1"/>
</dbReference>
<keyword evidence="4" id="KW-0175">Coiled coil</keyword>
<evidence type="ECO:0000256" key="2">
    <source>
        <dbReference type="ARBA" id="ARBA00029447"/>
    </source>
</evidence>
<evidence type="ECO:0000259" key="6">
    <source>
        <dbReference type="PROSITE" id="PS50111"/>
    </source>
</evidence>
<dbReference type="AlphaFoldDB" id="F2J2W7"/>
<dbReference type="HOGENOM" id="CLU_000445_107_27_5"/>
<dbReference type="InterPro" id="IPR004089">
    <property type="entry name" value="MCPsignal_dom"/>
</dbReference>
<dbReference type="SMART" id="SM00304">
    <property type="entry name" value="HAMP"/>
    <property type="match status" value="1"/>
</dbReference>
<keyword evidence="1 3" id="KW-0807">Transducer</keyword>
<evidence type="ECO:0000256" key="1">
    <source>
        <dbReference type="ARBA" id="ARBA00023224"/>
    </source>
</evidence>
<organism evidence="8 9">
    <name type="scientific">Polymorphum gilvum (strain LMG 25793 / CGMCC 1.9160 / SL003B-26A1)</name>
    <dbReference type="NCBI Taxonomy" id="991905"/>
    <lineage>
        <taxon>Bacteria</taxon>
        <taxon>Pseudomonadati</taxon>
        <taxon>Pseudomonadota</taxon>
        <taxon>Alphaproteobacteria</taxon>
        <taxon>Rhodobacterales</taxon>
        <taxon>Paracoccaceae</taxon>
        <taxon>Polymorphum</taxon>
    </lineage>
</organism>
<evidence type="ECO:0000259" key="7">
    <source>
        <dbReference type="PROSITE" id="PS50885"/>
    </source>
</evidence>
<evidence type="ECO:0000256" key="3">
    <source>
        <dbReference type="PROSITE-ProRule" id="PRU00284"/>
    </source>
</evidence>
<dbReference type="InterPro" id="IPR004090">
    <property type="entry name" value="Chemotax_Me-accpt_rcpt"/>
</dbReference>
<name>F2J2W7_POLGS</name>
<dbReference type="InterPro" id="IPR003660">
    <property type="entry name" value="HAMP_dom"/>
</dbReference>
<comment type="similarity">
    <text evidence="2">Belongs to the methyl-accepting chemotaxis (MCP) protein family.</text>
</comment>
<gene>
    <name evidence="8" type="ordered locus">SL003B_3720</name>
</gene>
<dbReference type="Pfam" id="PF00672">
    <property type="entry name" value="HAMP"/>
    <property type="match status" value="1"/>
</dbReference>
<protein>
    <submittedName>
        <fullName evidence="8">Methyl-accepting chemotaxis sensory transducer</fullName>
    </submittedName>
</protein>
<dbReference type="GO" id="GO:0016020">
    <property type="term" value="C:membrane"/>
    <property type="evidence" value="ECO:0007669"/>
    <property type="project" value="InterPro"/>
</dbReference>
<evidence type="ECO:0000256" key="5">
    <source>
        <dbReference type="SAM" id="Phobius"/>
    </source>
</evidence>
<dbReference type="KEGG" id="pgv:SL003B_3720"/>
<dbReference type="CDD" id="cd06225">
    <property type="entry name" value="HAMP"/>
    <property type="match status" value="1"/>
</dbReference>
<dbReference type="STRING" id="991905.SL003B_3720"/>
<dbReference type="GO" id="GO:0007165">
    <property type="term" value="P:signal transduction"/>
    <property type="evidence" value="ECO:0007669"/>
    <property type="project" value="UniProtKB-KW"/>
</dbReference>
<dbReference type="eggNOG" id="COG0840">
    <property type="taxonomic scope" value="Bacteria"/>
</dbReference>
<keyword evidence="5" id="KW-1133">Transmembrane helix</keyword>
<dbReference type="PRINTS" id="PR00260">
    <property type="entry name" value="CHEMTRNSDUCR"/>
</dbReference>
<dbReference type="Gene3D" id="6.10.340.10">
    <property type="match status" value="1"/>
</dbReference>
<keyword evidence="5" id="KW-0812">Transmembrane</keyword>
<feature type="coiled-coil region" evidence="4">
    <location>
        <begin position="357"/>
        <end position="391"/>
    </location>
</feature>
<dbReference type="SUPFAM" id="SSF58104">
    <property type="entry name" value="Methyl-accepting chemotaxis protein (MCP) signaling domain"/>
    <property type="match status" value="1"/>
</dbReference>
<feature type="domain" description="Methyl-accepting transducer" evidence="6">
    <location>
        <begin position="314"/>
        <end position="543"/>
    </location>
</feature>
<feature type="transmembrane region" description="Helical" evidence="5">
    <location>
        <begin position="192"/>
        <end position="212"/>
    </location>
</feature>